<dbReference type="GO" id="GO:0046872">
    <property type="term" value="F:metal ion binding"/>
    <property type="evidence" value="ECO:0007669"/>
    <property type="project" value="UniProtKB-KW"/>
</dbReference>
<dbReference type="AlphaFoldDB" id="A0A1H9J0V0"/>
<name>A0A1H9J0V0_9SPHI</name>
<evidence type="ECO:0000256" key="10">
    <source>
        <dbReference type="ARBA" id="ARBA00032441"/>
    </source>
</evidence>
<dbReference type="EMBL" id="FOGG01000001">
    <property type="protein sequence ID" value="SEQ80484.1"/>
    <property type="molecule type" value="Genomic_DNA"/>
</dbReference>
<dbReference type="PANTHER" id="PTHR33540">
    <property type="entry name" value="TRNA THREONYLCARBAMOYLADENOSINE BIOSYNTHESIS PROTEIN TSAE"/>
    <property type="match status" value="1"/>
</dbReference>
<keyword evidence="4" id="KW-0963">Cytoplasm</keyword>
<evidence type="ECO:0000313" key="11">
    <source>
        <dbReference type="EMBL" id="SEQ80484.1"/>
    </source>
</evidence>
<dbReference type="PANTHER" id="PTHR33540:SF2">
    <property type="entry name" value="TRNA THREONYLCARBAMOYLADENOSINE BIOSYNTHESIS PROTEIN TSAE"/>
    <property type="match status" value="1"/>
</dbReference>
<organism evidence="11 12">
    <name type="scientific">Pedobacter rhizosphaerae</name>
    <dbReference type="NCBI Taxonomy" id="390241"/>
    <lineage>
        <taxon>Bacteria</taxon>
        <taxon>Pseudomonadati</taxon>
        <taxon>Bacteroidota</taxon>
        <taxon>Sphingobacteriia</taxon>
        <taxon>Sphingobacteriales</taxon>
        <taxon>Sphingobacteriaceae</taxon>
        <taxon>Pedobacter</taxon>
    </lineage>
</organism>
<dbReference type="GO" id="GO:0005737">
    <property type="term" value="C:cytoplasm"/>
    <property type="evidence" value="ECO:0007669"/>
    <property type="project" value="UniProtKB-SubCell"/>
</dbReference>
<dbReference type="Proteomes" id="UP000199572">
    <property type="component" value="Unassembled WGS sequence"/>
</dbReference>
<keyword evidence="8" id="KW-0067">ATP-binding</keyword>
<proteinExistence type="inferred from homology"/>
<protein>
    <recommendedName>
        <fullName evidence="3">tRNA threonylcarbamoyladenosine biosynthesis protein TsaE</fullName>
    </recommendedName>
    <alternativeName>
        <fullName evidence="10">t(6)A37 threonylcarbamoyladenosine biosynthesis protein TsaE</fullName>
    </alternativeName>
</protein>
<evidence type="ECO:0000256" key="5">
    <source>
        <dbReference type="ARBA" id="ARBA00022694"/>
    </source>
</evidence>
<gene>
    <name evidence="11" type="ORF">SAMN04488023_101179</name>
</gene>
<keyword evidence="5" id="KW-0819">tRNA processing</keyword>
<evidence type="ECO:0000256" key="6">
    <source>
        <dbReference type="ARBA" id="ARBA00022723"/>
    </source>
</evidence>
<keyword evidence="9" id="KW-0460">Magnesium</keyword>
<dbReference type="InterPro" id="IPR003442">
    <property type="entry name" value="T6A_TsaE"/>
</dbReference>
<reference evidence="11 12" key="1">
    <citation type="submission" date="2016-10" db="EMBL/GenBank/DDBJ databases">
        <authorList>
            <person name="de Groot N.N."/>
        </authorList>
    </citation>
    <scope>NUCLEOTIDE SEQUENCE [LARGE SCALE GENOMIC DNA]</scope>
    <source>
        <strain evidence="11 12">DSM 18610</strain>
    </source>
</reference>
<keyword evidence="12" id="KW-1185">Reference proteome</keyword>
<dbReference type="InterPro" id="IPR027417">
    <property type="entry name" value="P-loop_NTPase"/>
</dbReference>
<dbReference type="Gene3D" id="3.40.50.300">
    <property type="entry name" value="P-loop containing nucleotide triphosphate hydrolases"/>
    <property type="match status" value="1"/>
</dbReference>
<evidence type="ECO:0000256" key="8">
    <source>
        <dbReference type="ARBA" id="ARBA00022840"/>
    </source>
</evidence>
<dbReference type="GO" id="GO:0002949">
    <property type="term" value="P:tRNA threonylcarbamoyladenosine modification"/>
    <property type="evidence" value="ECO:0007669"/>
    <property type="project" value="InterPro"/>
</dbReference>
<dbReference type="GO" id="GO:0005524">
    <property type="term" value="F:ATP binding"/>
    <property type="evidence" value="ECO:0007669"/>
    <property type="project" value="UniProtKB-KW"/>
</dbReference>
<evidence type="ECO:0000256" key="4">
    <source>
        <dbReference type="ARBA" id="ARBA00022490"/>
    </source>
</evidence>
<accession>A0A1H9J0V0</accession>
<dbReference type="SUPFAM" id="SSF52540">
    <property type="entry name" value="P-loop containing nucleoside triphosphate hydrolases"/>
    <property type="match status" value="1"/>
</dbReference>
<comment type="subcellular location">
    <subcellularLocation>
        <location evidence="1">Cytoplasm</location>
    </subcellularLocation>
</comment>
<dbReference type="NCBIfam" id="TIGR00150">
    <property type="entry name" value="T6A_YjeE"/>
    <property type="match status" value="1"/>
</dbReference>
<sequence length="153" mass="17867">MHFMYYFCLYCFKMEIQVNNLSDLPAVAQKLIDFAGDEKIFIFEGHMGAGKTTFIKAFCKALGVSHVVSSPTYSIVNEYPGLNGNIYHFDFYRIKDIREAYDLGYEEYFYGGDICLIEWPERVEELLPDEYIKVEIKALDESQRVFKFSRAEV</sequence>
<evidence type="ECO:0000256" key="3">
    <source>
        <dbReference type="ARBA" id="ARBA00019010"/>
    </source>
</evidence>
<evidence type="ECO:0000313" key="12">
    <source>
        <dbReference type="Proteomes" id="UP000199572"/>
    </source>
</evidence>
<keyword evidence="7" id="KW-0547">Nucleotide-binding</keyword>
<dbReference type="STRING" id="390241.SAMN04488023_101179"/>
<evidence type="ECO:0000256" key="2">
    <source>
        <dbReference type="ARBA" id="ARBA00007599"/>
    </source>
</evidence>
<keyword evidence="6" id="KW-0479">Metal-binding</keyword>
<comment type="similarity">
    <text evidence="2">Belongs to the TsaE family.</text>
</comment>
<evidence type="ECO:0000256" key="1">
    <source>
        <dbReference type="ARBA" id="ARBA00004496"/>
    </source>
</evidence>
<evidence type="ECO:0000256" key="7">
    <source>
        <dbReference type="ARBA" id="ARBA00022741"/>
    </source>
</evidence>
<evidence type="ECO:0000256" key="9">
    <source>
        <dbReference type="ARBA" id="ARBA00022842"/>
    </source>
</evidence>
<dbReference type="Pfam" id="PF02367">
    <property type="entry name" value="TsaE"/>
    <property type="match status" value="1"/>
</dbReference>